<evidence type="ECO:0000256" key="2">
    <source>
        <dbReference type="SAM" id="SignalP"/>
    </source>
</evidence>
<dbReference type="PATRIC" id="fig|999408.3.peg.1294"/>
<dbReference type="RefSeq" id="WP_002588163.1">
    <property type="nucleotide sequence ID" value="NZ_KB851009.1"/>
</dbReference>
<dbReference type="EMBL" id="AGYR01000008">
    <property type="protein sequence ID" value="ENZ18624.1"/>
    <property type="molecule type" value="Genomic_DNA"/>
</dbReference>
<evidence type="ECO:0000313" key="4">
    <source>
        <dbReference type="Proteomes" id="UP000013085"/>
    </source>
</evidence>
<feature type="region of interest" description="Disordered" evidence="1">
    <location>
        <begin position="24"/>
        <end position="89"/>
    </location>
</feature>
<feature type="compositionally biased region" description="Low complexity" evidence="1">
    <location>
        <begin position="66"/>
        <end position="80"/>
    </location>
</feature>
<organism evidence="3 4">
    <name type="scientific">[Clostridium] clostridioforme 90A8</name>
    <dbReference type="NCBI Taxonomy" id="999408"/>
    <lineage>
        <taxon>Bacteria</taxon>
        <taxon>Bacillati</taxon>
        <taxon>Bacillota</taxon>
        <taxon>Clostridia</taxon>
        <taxon>Lachnospirales</taxon>
        <taxon>Lachnospiraceae</taxon>
        <taxon>Enterocloster</taxon>
    </lineage>
</organism>
<evidence type="ECO:0000256" key="1">
    <source>
        <dbReference type="SAM" id="MobiDB-lite"/>
    </source>
</evidence>
<dbReference type="PANTHER" id="PTHR30024:SF46">
    <property type="entry name" value="ABC TRANSPORTER, SUBSTRATE-BINDING LIPOPROTEIN"/>
    <property type="match status" value="1"/>
</dbReference>
<dbReference type="AlphaFoldDB" id="A0A0E2HEI8"/>
<dbReference type="PROSITE" id="PS51257">
    <property type="entry name" value="PROKAR_LIPOPROTEIN"/>
    <property type="match status" value="1"/>
</dbReference>
<accession>A0A0E2HEI8</accession>
<comment type="caution">
    <text evidence="3">The sequence shown here is derived from an EMBL/GenBank/DDBJ whole genome shotgun (WGS) entry which is preliminary data.</text>
</comment>
<feature type="signal peptide" evidence="2">
    <location>
        <begin position="1"/>
        <end position="20"/>
    </location>
</feature>
<feature type="compositionally biased region" description="Polar residues" evidence="1">
    <location>
        <begin position="32"/>
        <end position="58"/>
    </location>
</feature>
<dbReference type="Gene3D" id="3.40.190.10">
    <property type="entry name" value="Periplasmic binding protein-like II"/>
    <property type="match status" value="2"/>
</dbReference>
<dbReference type="PANTHER" id="PTHR30024">
    <property type="entry name" value="ALIPHATIC SULFONATES-BINDING PROTEIN-RELATED"/>
    <property type="match status" value="1"/>
</dbReference>
<gene>
    <name evidence="3" type="ORF">HMPREF1090_01208</name>
</gene>
<dbReference type="HOGENOM" id="CLU_062584_0_0_9"/>
<sequence length="395" mass="41517">MKKHVSLLLMALMSVSLVLGGCGKGGSGTPGTESQAKIQTEVQTEAETGDQTIVQSGDKTAPDQASESPSGESSSPAPESGVGGELNTGSGENKLTCQAAIRVGSLKGPTSMGLVSLMDKASKGETSNVYEFTMAGKADELVGKIANGDLDIALVPANVASVLYAKTQGNITVLDINTLGVLYVVASDDSITSMAGLKGRTIYMTGKGTTPEYVMNYLLKENGLSASDVDLQFKSEATEVVSLLKQDSSAIGVLPQPFATAACIQNPDLKTVLDLTEQWNILNKDSGSMLVTGVTLVRGDFLRENRSPVADFIKDHEASTLFAKEHTEDAAQLIAKQGIVEKAPIAQKALPYCNIVCLTGQEMKNALSGYLSTLNEQDPKSIGGQMPGDDFYYMP</sequence>
<dbReference type="Proteomes" id="UP000013085">
    <property type="component" value="Unassembled WGS sequence"/>
</dbReference>
<keyword evidence="2" id="KW-0732">Signal</keyword>
<evidence type="ECO:0000313" key="3">
    <source>
        <dbReference type="EMBL" id="ENZ18624.1"/>
    </source>
</evidence>
<proteinExistence type="predicted"/>
<reference evidence="3 4" key="1">
    <citation type="submission" date="2013-01" db="EMBL/GenBank/DDBJ databases">
        <title>The Genome Sequence of Clostridium clostridioforme 90A8.</title>
        <authorList>
            <consortium name="The Broad Institute Genome Sequencing Platform"/>
            <person name="Earl A."/>
            <person name="Ward D."/>
            <person name="Feldgarden M."/>
            <person name="Gevers D."/>
            <person name="Courvalin P."/>
            <person name="Lambert T."/>
            <person name="Walker B."/>
            <person name="Young S.K."/>
            <person name="Zeng Q."/>
            <person name="Gargeya S."/>
            <person name="Fitzgerald M."/>
            <person name="Haas B."/>
            <person name="Abouelleil A."/>
            <person name="Alvarado L."/>
            <person name="Arachchi H.M."/>
            <person name="Berlin A.M."/>
            <person name="Chapman S.B."/>
            <person name="Dewar J."/>
            <person name="Goldberg J."/>
            <person name="Griggs A."/>
            <person name="Gujja S."/>
            <person name="Hansen M."/>
            <person name="Howarth C."/>
            <person name="Imamovic A."/>
            <person name="Larimer J."/>
            <person name="McCowan C."/>
            <person name="Murphy C."/>
            <person name="Neiman D."/>
            <person name="Pearson M."/>
            <person name="Priest M."/>
            <person name="Roberts A."/>
            <person name="Saif S."/>
            <person name="Shea T."/>
            <person name="Sisk P."/>
            <person name="Sykes S."/>
            <person name="Wortman J."/>
            <person name="Nusbaum C."/>
            <person name="Birren B."/>
        </authorList>
    </citation>
    <scope>NUCLEOTIDE SEQUENCE [LARGE SCALE GENOMIC DNA]</scope>
    <source>
        <strain evidence="3 4">90A8</strain>
    </source>
</reference>
<dbReference type="SUPFAM" id="SSF53850">
    <property type="entry name" value="Periplasmic binding protein-like II"/>
    <property type="match status" value="1"/>
</dbReference>
<dbReference type="Pfam" id="PF12974">
    <property type="entry name" value="Phosphonate-bd"/>
    <property type="match status" value="1"/>
</dbReference>
<feature type="chain" id="PRO_5039295691" evidence="2">
    <location>
        <begin position="21"/>
        <end position="395"/>
    </location>
</feature>
<name>A0A0E2HEI8_9FIRM</name>
<protein>
    <submittedName>
        <fullName evidence="3">NitT/TauT family ABC transporter substrate-binding protein</fullName>
    </submittedName>
</protein>